<dbReference type="Pfam" id="PF21787">
    <property type="entry name" value="TNP-like_RNaseH_N"/>
    <property type="match status" value="1"/>
</dbReference>
<dbReference type="OrthoDB" id="6629932at2759"/>
<gene>
    <name evidence="4" type="ORF">FWK35_00033595</name>
</gene>
<dbReference type="InterPro" id="IPR048365">
    <property type="entry name" value="TNP-like_RNaseH_N"/>
</dbReference>
<feature type="domain" description="Transposable element P transposase-like RNase H" evidence="1">
    <location>
        <begin position="1"/>
        <end position="63"/>
    </location>
</feature>
<dbReference type="Proteomes" id="UP000478052">
    <property type="component" value="Unassembled WGS sequence"/>
</dbReference>
<dbReference type="AlphaFoldDB" id="A0A6G0VLD1"/>
<evidence type="ECO:0000259" key="3">
    <source>
        <dbReference type="Pfam" id="PF21789"/>
    </source>
</evidence>
<dbReference type="PANTHER" id="PTHR47577">
    <property type="entry name" value="THAP DOMAIN-CONTAINING PROTEIN 6"/>
    <property type="match status" value="1"/>
</dbReference>
<evidence type="ECO:0000259" key="2">
    <source>
        <dbReference type="Pfam" id="PF21788"/>
    </source>
</evidence>
<evidence type="ECO:0000313" key="4">
    <source>
        <dbReference type="EMBL" id="KAF0693373.1"/>
    </source>
</evidence>
<organism evidence="4 5">
    <name type="scientific">Aphis craccivora</name>
    <name type="common">Cowpea aphid</name>
    <dbReference type="NCBI Taxonomy" id="307492"/>
    <lineage>
        <taxon>Eukaryota</taxon>
        <taxon>Metazoa</taxon>
        <taxon>Ecdysozoa</taxon>
        <taxon>Arthropoda</taxon>
        <taxon>Hexapoda</taxon>
        <taxon>Insecta</taxon>
        <taxon>Pterygota</taxon>
        <taxon>Neoptera</taxon>
        <taxon>Paraneoptera</taxon>
        <taxon>Hemiptera</taxon>
        <taxon>Sternorrhyncha</taxon>
        <taxon>Aphidomorpha</taxon>
        <taxon>Aphidoidea</taxon>
        <taxon>Aphididae</taxon>
        <taxon>Aphidini</taxon>
        <taxon>Aphis</taxon>
        <taxon>Aphis</taxon>
    </lineage>
</organism>
<reference evidence="4 5" key="1">
    <citation type="submission" date="2019-08" db="EMBL/GenBank/DDBJ databases">
        <title>Whole genome of Aphis craccivora.</title>
        <authorList>
            <person name="Voronova N.V."/>
            <person name="Shulinski R.S."/>
            <person name="Bandarenka Y.V."/>
            <person name="Zhorov D.G."/>
            <person name="Warner D."/>
        </authorList>
    </citation>
    <scope>NUCLEOTIDE SEQUENCE [LARGE SCALE GENOMIC DNA]</scope>
    <source>
        <strain evidence="4">180601</strain>
        <tissue evidence="4">Whole Body</tissue>
    </source>
</reference>
<feature type="domain" description="Transposable element P transposase-like GTP-binding insertion" evidence="2">
    <location>
        <begin position="93"/>
        <end position="213"/>
    </location>
</feature>
<proteinExistence type="predicted"/>
<sequence length="433" mass="49320">MLVCLNGKWKIPIGYFLQAKSTAAIQASLVTTAITMANDIGLCVRAVTCDGTSTNISTISKLGCQMSGVYSEIIEYFTIPGVEQKIYYIPDACHNLKLARNALATYQVFKTNDNCEINWKHIQNLHKAQKNIGLNLANKLTATHLDWKKNIMKVKLAAQILSSSIADALEFFQNLKDPNFINCKETIHFIRAIDRLFDFLNTRNPFGKGFKKPLYKGSIENMKNIILPIIEYLLSLTDVKGLPLYLTPRKTFLIGFAIAVKSVFAMAEDLFNSNLNYNYLLTYKCSQDHLEILFSKIRQRLGNNNNPNVVELKTSLKKMLLKNAISSSYAANCMAFDNTSESIFEIRWRKKFKDLLNTDSSEESLSSISLFQSFEGQDFDVVKDNILYYICGFIVKNLIKKIDCSTCTDNLLENNFNEHNYNHKYKYSMLIDV</sequence>
<feature type="non-terminal residue" evidence="4">
    <location>
        <position position="433"/>
    </location>
</feature>
<dbReference type="Pfam" id="PF21789">
    <property type="entry name" value="TNP-like_RNaseH_C"/>
    <property type="match status" value="1"/>
</dbReference>
<dbReference type="Pfam" id="PF21788">
    <property type="entry name" value="TNP-like_GBD"/>
    <property type="match status" value="1"/>
</dbReference>
<keyword evidence="5" id="KW-1185">Reference proteome</keyword>
<feature type="domain" description="Transposable element P transposase-like RNase H C-terminal" evidence="3">
    <location>
        <begin position="283"/>
        <end position="313"/>
    </location>
</feature>
<evidence type="ECO:0000313" key="5">
    <source>
        <dbReference type="Proteomes" id="UP000478052"/>
    </source>
</evidence>
<name>A0A6G0VLD1_APHCR</name>
<comment type="caution">
    <text evidence="4">The sequence shown here is derived from an EMBL/GenBank/DDBJ whole genome shotgun (WGS) entry which is preliminary data.</text>
</comment>
<dbReference type="EMBL" id="VUJU01015522">
    <property type="protein sequence ID" value="KAF0693373.1"/>
    <property type="molecule type" value="Genomic_DNA"/>
</dbReference>
<accession>A0A6G0VLD1</accession>
<dbReference type="InterPro" id="IPR048366">
    <property type="entry name" value="TNP-like_GBD"/>
</dbReference>
<dbReference type="PANTHER" id="PTHR47577:SF2">
    <property type="entry name" value="THAP DOMAIN CONTAINING 9"/>
    <property type="match status" value="1"/>
</dbReference>
<evidence type="ECO:0000259" key="1">
    <source>
        <dbReference type="Pfam" id="PF21787"/>
    </source>
</evidence>
<protein>
    <submittedName>
        <fullName evidence="4">THAP-type domain-containing protein</fullName>
    </submittedName>
</protein>
<dbReference type="InterPro" id="IPR048367">
    <property type="entry name" value="TNP-like_RNaseH_C"/>
</dbReference>